<dbReference type="EMBL" id="SKBL01000031">
    <property type="protein sequence ID" value="TFU14535.1"/>
    <property type="molecule type" value="Genomic_DNA"/>
</dbReference>
<proteinExistence type="predicted"/>
<comment type="caution">
    <text evidence="1">The sequence shown here is derived from an EMBL/GenBank/DDBJ whole genome shotgun (WGS) entry which is preliminary data.</text>
</comment>
<sequence>MKVPLWVLPLALLLAGCDPPVAQHREEVPLRLYRWSPEGDLPPEPAPGEPLRVEVLLYRQGALVQAVLRTWGGLPAEGDAALLLEGPGGERAGEAYGDGKRPVAVRGRADRPACAWWIVSLSPDPWREDETETRFYQAHGRVCEEGR</sequence>
<gene>
    <name evidence="1" type="ORF">E0489_12055</name>
</gene>
<dbReference type="PROSITE" id="PS51257">
    <property type="entry name" value="PROKAR_LIPOPROTEIN"/>
    <property type="match status" value="1"/>
</dbReference>
<name>A0ABY2K3K9_9DEIN</name>
<reference evidence="1 2" key="1">
    <citation type="submission" date="2019-03" db="EMBL/GenBank/DDBJ databases">
        <title>Thermus tengchongensis species for the arsenic transformation mechanism.</title>
        <authorList>
            <person name="Yuan G.C."/>
        </authorList>
    </citation>
    <scope>NUCLEOTIDE SEQUENCE [LARGE SCALE GENOMIC DNA]</scope>
    <source>
        <strain evidence="1 2">15Y</strain>
    </source>
</reference>
<evidence type="ECO:0000313" key="2">
    <source>
        <dbReference type="Proteomes" id="UP000297244"/>
    </source>
</evidence>
<evidence type="ECO:0000313" key="1">
    <source>
        <dbReference type="EMBL" id="TFU14535.1"/>
    </source>
</evidence>
<keyword evidence="2" id="KW-1185">Reference proteome</keyword>
<dbReference type="RefSeq" id="WP_135343988.1">
    <property type="nucleotide sequence ID" value="NZ_ML214266.1"/>
</dbReference>
<evidence type="ECO:0008006" key="3">
    <source>
        <dbReference type="Google" id="ProtNLM"/>
    </source>
</evidence>
<protein>
    <recommendedName>
        <fullName evidence="3">Lipoprotein</fullName>
    </recommendedName>
</protein>
<accession>A0ABY2K3K9</accession>
<dbReference type="Proteomes" id="UP000297244">
    <property type="component" value="Unassembled WGS sequence"/>
</dbReference>
<organism evidence="1 2">
    <name type="scientific">Thermus tengchongensis</name>
    <dbReference type="NCBI Taxonomy" id="1214928"/>
    <lineage>
        <taxon>Bacteria</taxon>
        <taxon>Thermotogati</taxon>
        <taxon>Deinococcota</taxon>
        <taxon>Deinococci</taxon>
        <taxon>Thermales</taxon>
        <taxon>Thermaceae</taxon>
        <taxon>Thermus</taxon>
    </lineage>
</organism>